<organism evidence="2 3">
    <name type="scientific">Anaeramoeba flamelloides</name>
    <dbReference type="NCBI Taxonomy" id="1746091"/>
    <lineage>
        <taxon>Eukaryota</taxon>
        <taxon>Metamonada</taxon>
        <taxon>Anaeramoebidae</taxon>
        <taxon>Anaeramoeba</taxon>
    </lineage>
</organism>
<dbReference type="Proteomes" id="UP001150062">
    <property type="component" value="Unassembled WGS sequence"/>
</dbReference>
<feature type="compositionally biased region" description="Polar residues" evidence="1">
    <location>
        <begin position="162"/>
        <end position="171"/>
    </location>
</feature>
<name>A0ABQ8XI86_9EUKA</name>
<evidence type="ECO:0000313" key="2">
    <source>
        <dbReference type="EMBL" id="KAJ6232005.1"/>
    </source>
</evidence>
<feature type="region of interest" description="Disordered" evidence="1">
    <location>
        <begin position="41"/>
        <end position="77"/>
    </location>
</feature>
<feature type="compositionally biased region" description="Basic residues" evidence="1">
    <location>
        <begin position="348"/>
        <end position="357"/>
    </location>
</feature>
<comment type="caution">
    <text evidence="2">The sequence shown here is derived from an EMBL/GenBank/DDBJ whole genome shotgun (WGS) entry which is preliminary data.</text>
</comment>
<proteinExistence type="predicted"/>
<evidence type="ECO:0000256" key="1">
    <source>
        <dbReference type="SAM" id="MobiDB-lite"/>
    </source>
</evidence>
<dbReference type="PANTHER" id="PTHR37516">
    <property type="entry name" value="SCA1 COMPLEX SCAFFOLD PROTEIN SCAA"/>
    <property type="match status" value="1"/>
</dbReference>
<dbReference type="EMBL" id="JAOAOG010000296">
    <property type="protein sequence ID" value="KAJ6232005.1"/>
    <property type="molecule type" value="Genomic_DNA"/>
</dbReference>
<sequence>MTEIINQKQENNQTFPVYIDQFGKFYDKHYNLSYSSIKDYSLEEQEQEQEQEQEKEKENENENENKKQQAKKVPPIEKYRPKVSQDIPEFPDVKNYKKYASFEKAVFEWKTQIEGCLGYLKLPNIVGRTYFRPIVQQDEFKNTNLLESENKNLIKHDRNRRSTTMPKSSSQMRKEDPNEDFEKMKGFDGFNNEKNTQTTSESTFEIMEGTNYYISSQLNLWDQQLIPDEPDAFNYDSIEEYEQAYCNWIEIVKKGLKIIPAHAKEFNKIYNIPTMVEKKIKERKRIEKKQALLFREEIEKKKKSKTEDISNNYFRHRKNLSLLIRQNSGTSNKISNPIYSQTLNQNNTKKKDKKKYKNTKEGTLKTNGTGINLAKEQGTNIGKEKEREQEKEFENVTKENFNVDIIHKLVTAEEENQWDNLKQESRLNILSCLRKIKNLKKNNKLKYNLDYPPIRGKVHGTFPENQQNTPSLKKKNKQGSSNRVTITLSSSLSNFCYQELLPQDEVVKTQDSPSEINGKKVLFNVPTYDLNNKINLRKLYNNDEDYIKLISNKIEKLQSNQHLKKLNYYYWPNKISDKQCTNDHQKFVNLFNKNNKPTAETVKQIFLSKLPLDKFIDFLSEEVIFGMDSTLYLPVMINFLDENNFLAILKLFSHSSSKLVHSKISHFICESLNNNFFQRLLEIYTANENIENLYYLTYAINFNQELPNEIFPFIPTLMKNKEISDLSLGKIEKNIFQHYYISIILKFITNQSFGSYKNVIAQCKDLISGFNNSISIDCQTNSIILEKQIFAGITTNHTTRSTYYLMIFLYLLQLDNEIVQNILKTSEINLFEKIIEMSKSKKTHVRFAAETIWEKLISQNVWIDHFVQFYSQNTELLVKNLQPPVQRKGIEGSIALLTRPTLANTLICRLLIHYFQTISNHQSKSLFKKTLFDQIFGIIEKDLNVVSSNITLIQYSEVLLTLIQTFNRLNLITKTENISMQISILSYALKSTFGVTYSEITKILNLIKNTPSRLYPMKSNFLKILIMLLKTEQVFALIHENTDFFSTLNILGRQSTDYEFSKQLWNLFFQSIFYHADTLNKIKKRYLKNMIELIGPISHNTVIAFGLHTLCRLFDMDRIENERLKLKKPPARVTLTTTNLKSFDQDIKTFVKFFISNHFFVKLNMFYMQNREQKGGIIFLNLVKVYERIINSPNCTKILNAMLKKKAYKEGIKEMASMLTDKIKITEKLRKNTLRHLSKSQINLIQIPSSPNNKNLKRRSVFFKY</sequence>
<accession>A0ABQ8XI86</accession>
<feature type="compositionally biased region" description="Basic and acidic residues" evidence="1">
    <location>
        <begin position="172"/>
        <end position="186"/>
    </location>
</feature>
<feature type="region of interest" description="Disordered" evidence="1">
    <location>
        <begin position="346"/>
        <end position="370"/>
    </location>
</feature>
<gene>
    <name evidence="2" type="ORF">M0813_05370</name>
</gene>
<reference evidence="2" key="1">
    <citation type="submission" date="2022-08" db="EMBL/GenBank/DDBJ databases">
        <title>Novel sulfate-reducing endosymbionts in the free-living metamonad Anaeramoeba.</title>
        <authorList>
            <person name="Jerlstrom-Hultqvist J."/>
            <person name="Cepicka I."/>
            <person name="Gallot-Lavallee L."/>
            <person name="Salas-Leiva D."/>
            <person name="Curtis B.A."/>
            <person name="Zahonova K."/>
            <person name="Pipaliya S."/>
            <person name="Dacks J."/>
            <person name="Roger A.J."/>
        </authorList>
    </citation>
    <scope>NUCLEOTIDE SEQUENCE</scope>
    <source>
        <strain evidence="2">Schooner1</strain>
    </source>
</reference>
<protein>
    <submittedName>
        <fullName evidence="2">Sca1 complex scaffold protein scaa</fullName>
    </submittedName>
</protein>
<keyword evidence="3" id="KW-1185">Reference proteome</keyword>
<feature type="region of interest" description="Disordered" evidence="1">
    <location>
        <begin position="458"/>
        <end position="481"/>
    </location>
</feature>
<feature type="region of interest" description="Disordered" evidence="1">
    <location>
        <begin position="151"/>
        <end position="200"/>
    </location>
</feature>
<feature type="compositionally biased region" description="Basic and acidic residues" evidence="1">
    <location>
        <begin position="52"/>
        <end position="67"/>
    </location>
</feature>
<evidence type="ECO:0000313" key="3">
    <source>
        <dbReference type="Proteomes" id="UP001150062"/>
    </source>
</evidence>
<feature type="compositionally biased region" description="Acidic residues" evidence="1">
    <location>
        <begin position="42"/>
        <end position="51"/>
    </location>
</feature>
<dbReference type="InterPro" id="IPR037474">
    <property type="entry name" value="ScaA"/>
</dbReference>
<dbReference type="PANTHER" id="PTHR37516:SF1">
    <property type="entry name" value="SCA1 COMPLEX SCAFFOLD PROTEIN SCAA"/>
    <property type="match status" value="1"/>
</dbReference>